<accession>A0ABR8MXE0</accession>
<keyword evidence="3" id="KW-0812">Transmembrane</keyword>
<dbReference type="InterPro" id="IPR001258">
    <property type="entry name" value="NHL_repeat"/>
</dbReference>
<proteinExistence type="predicted"/>
<gene>
    <name evidence="5" type="ORF">H8B09_12495</name>
</gene>
<evidence type="ECO:0000256" key="1">
    <source>
        <dbReference type="ARBA" id="ARBA00022737"/>
    </source>
</evidence>
<dbReference type="SUPFAM" id="SSF101898">
    <property type="entry name" value="NHL repeat"/>
    <property type="match status" value="1"/>
</dbReference>
<dbReference type="PANTHER" id="PTHR24104:SF25">
    <property type="entry name" value="PROTEIN LIN-41"/>
    <property type="match status" value="1"/>
</dbReference>
<evidence type="ECO:0000256" key="3">
    <source>
        <dbReference type="SAM" id="Phobius"/>
    </source>
</evidence>
<feature type="signal peptide" evidence="4">
    <location>
        <begin position="1"/>
        <end position="27"/>
    </location>
</feature>
<feature type="repeat" description="NHL" evidence="2">
    <location>
        <begin position="52"/>
        <end position="95"/>
    </location>
</feature>
<evidence type="ECO:0000313" key="6">
    <source>
        <dbReference type="Proteomes" id="UP000609346"/>
    </source>
</evidence>
<organism evidence="5 6">
    <name type="scientific">Paenibacillus terricola</name>
    <dbReference type="NCBI Taxonomy" id="2763503"/>
    <lineage>
        <taxon>Bacteria</taxon>
        <taxon>Bacillati</taxon>
        <taxon>Bacillota</taxon>
        <taxon>Bacilli</taxon>
        <taxon>Bacillales</taxon>
        <taxon>Paenibacillaceae</taxon>
        <taxon>Paenibacillus</taxon>
    </lineage>
</organism>
<protein>
    <recommendedName>
        <fullName evidence="7">NHL repeat-containing protein</fullName>
    </recommendedName>
</protein>
<feature type="transmembrane region" description="Helical" evidence="3">
    <location>
        <begin position="448"/>
        <end position="470"/>
    </location>
</feature>
<dbReference type="Pfam" id="PF01436">
    <property type="entry name" value="NHL"/>
    <property type="match status" value="1"/>
</dbReference>
<feature type="chain" id="PRO_5046383648" description="NHL repeat-containing protein" evidence="4">
    <location>
        <begin position="28"/>
        <end position="496"/>
    </location>
</feature>
<keyword evidence="3" id="KW-1133">Transmembrane helix</keyword>
<reference evidence="5 6" key="1">
    <citation type="submission" date="2020-09" db="EMBL/GenBank/DDBJ databases">
        <title>Paenibacillus sp. strain PR3 16S rRNA gene Genome sequencing and assembly.</title>
        <authorList>
            <person name="Kim J."/>
        </authorList>
    </citation>
    <scope>NUCLEOTIDE SEQUENCE [LARGE SCALE GENOMIC DNA]</scope>
    <source>
        <strain evidence="5 6">PR3</strain>
    </source>
</reference>
<evidence type="ECO:0000256" key="2">
    <source>
        <dbReference type="PROSITE-ProRule" id="PRU00504"/>
    </source>
</evidence>
<dbReference type="RefSeq" id="WP_191203889.1">
    <property type="nucleotide sequence ID" value="NZ_JACXZA010000003.1"/>
</dbReference>
<dbReference type="PANTHER" id="PTHR24104">
    <property type="entry name" value="E3 UBIQUITIN-PROTEIN LIGASE NHLRC1-RELATED"/>
    <property type="match status" value="1"/>
</dbReference>
<keyword evidence="1" id="KW-0677">Repeat</keyword>
<keyword evidence="4" id="KW-0732">Signal</keyword>
<evidence type="ECO:0000313" key="5">
    <source>
        <dbReference type="EMBL" id="MBD3919575.1"/>
    </source>
</evidence>
<keyword evidence="3" id="KW-0472">Membrane</keyword>
<dbReference type="Gene3D" id="2.120.10.30">
    <property type="entry name" value="TolB, C-terminal domain"/>
    <property type="match status" value="2"/>
</dbReference>
<evidence type="ECO:0000256" key="4">
    <source>
        <dbReference type="SAM" id="SignalP"/>
    </source>
</evidence>
<keyword evidence="6" id="KW-1185">Reference proteome</keyword>
<dbReference type="EMBL" id="JACXZA010000003">
    <property type="protein sequence ID" value="MBD3919575.1"/>
    <property type="molecule type" value="Genomic_DNA"/>
</dbReference>
<dbReference type="InterPro" id="IPR050952">
    <property type="entry name" value="TRIM-NHL_E3_ligases"/>
</dbReference>
<dbReference type="CDD" id="cd05819">
    <property type="entry name" value="NHL"/>
    <property type="match status" value="1"/>
</dbReference>
<sequence>MKSIRNYTRILLLVCAMALVLPAAAYAKSPYTGYIYNSQDDDKPALNGYLYADSFDGYDMTSGSFKSPEDLFVTPDDTLYVVDSGNNRVVHMDPDTGAVLTIYGDKEGKGALNGPKGLFVAKDNSVYVADTGNKRIVVYKPEGTFDREFGLPQSELIGSDFNYSPAKLVVDKRGYMFVSSEGSSLGLMQIRPDGSFAGFYGANHVPFSMTRVFVKLIASKEQRDQLASARPPEFSNLFQDNEGFIYTTSLGIRFDQVKRLSAVGVDTLNSGTHRYGDYWMKEVDGEVEHETIVDVSVSKDGFITALDQTNGELYQYDKLGKLLFIFGGRGNQNGLFKTATSVAETSDGAIYVADRERSRIDRFYPTPFADKVHEASILYVDGKYNEAMKPWQEVLQMDSTYDMAYTAIGKAYYRQHKYKEAMTYFKLGLNRGGYSDAMFEYRKVYIKAHFGTIMTIVIICFILLQVLLRYMRKRKIAKKRSEFLGTMKGGGVSGSH</sequence>
<dbReference type="InterPro" id="IPR011990">
    <property type="entry name" value="TPR-like_helical_dom_sf"/>
</dbReference>
<dbReference type="PROSITE" id="PS51125">
    <property type="entry name" value="NHL"/>
    <property type="match status" value="2"/>
</dbReference>
<dbReference type="InterPro" id="IPR011042">
    <property type="entry name" value="6-blade_b-propeller_TolB-like"/>
</dbReference>
<dbReference type="SUPFAM" id="SSF48452">
    <property type="entry name" value="TPR-like"/>
    <property type="match status" value="1"/>
</dbReference>
<evidence type="ECO:0008006" key="7">
    <source>
        <dbReference type="Google" id="ProtNLM"/>
    </source>
</evidence>
<name>A0ABR8MXE0_9BACL</name>
<feature type="repeat" description="NHL" evidence="2">
    <location>
        <begin position="105"/>
        <end position="142"/>
    </location>
</feature>
<comment type="caution">
    <text evidence="5">The sequence shown here is derived from an EMBL/GenBank/DDBJ whole genome shotgun (WGS) entry which is preliminary data.</text>
</comment>
<dbReference type="Proteomes" id="UP000609346">
    <property type="component" value="Unassembled WGS sequence"/>
</dbReference>